<name>A0A1U9KA64_9BACL</name>
<dbReference type="GO" id="GO:0046872">
    <property type="term" value="F:metal ion binding"/>
    <property type="evidence" value="ECO:0007669"/>
    <property type="project" value="UniProtKB-KW"/>
</dbReference>
<feature type="domain" description="Mandelate racemase/muconate lactonizing enzyme C-terminal" evidence="3">
    <location>
        <begin position="183"/>
        <end position="279"/>
    </location>
</feature>
<dbReference type="InterPro" id="IPR029017">
    <property type="entry name" value="Enolase-like_N"/>
</dbReference>
<dbReference type="Pfam" id="PF13378">
    <property type="entry name" value="MR_MLE_C"/>
    <property type="match status" value="1"/>
</dbReference>
<dbReference type="PANTHER" id="PTHR48080:SF2">
    <property type="entry name" value="D-GALACTONATE DEHYDRATASE"/>
    <property type="match status" value="1"/>
</dbReference>
<dbReference type="Proteomes" id="UP000188603">
    <property type="component" value="Chromosome"/>
</dbReference>
<dbReference type="RefSeq" id="WP_169835623.1">
    <property type="nucleotide sequence ID" value="NZ_CP019699.1"/>
</dbReference>
<sequence length="405" mass="44376">MKITKVETYAIQAENTGEQEYWGKRSWVTEQKKNQSKVVVPEGLEYPPKWRMRASYSDTIDTCIVKVQTNEGIIGWGEAKAPVAPKVVKTIIDELLTPIILNRDPFETEVLWEKMYSTMRLRGHLSGFFLEAISGIDIALWDILGKSLNQPIYKLLGGAFRDEINLYGSGVPGLRQGADQDAVNQLIRDTENLLQKGFNAIKIAGGHGITADKKTIEIVRDVAGSQCALYLDTAGNYNLKSAKELGEFAEEYGVGFLEAPAPPELISVYSELSNAINIPIASDLITSRYQAQAYFEKKALDLVQPDICRAGGITECRKIAFLADVNGAAFAPHVSIGSAIHFAASAHLAAAVPNFMIMEYWAGVNPIGSAILKTPFEQVNGKLKLPQKPGLGIDIIEDKLLAYAN</sequence>
<dbReference type="PROSITE" id="PS00908">
    <property type="entry name" value="MR_MLE_1"/>
    <property type="match status" value="1"/>
</dbReference>
<dbReference type="Gene3D" id="3.20.20.120">
    <property type="entry name" value="Enolase-like C-terminal domain"/>
    <property type="match status" value="1"/>
</dbReference>
<evidence type="ECO:0000256" key="1">
    <source>
        <dbReference type="ARBA" id="ARBA00022723"/>
    </source>
</evidence>
<dbReference type="CDD" id="cd03316">
    <property type="entry name" value="MR_like"/>
    <property type="match status" value="1"/>
</dbReference>
<protein>
    <recommendedName>
        <fullName evidence="3">Mandelate racemase/muconate lactonizing enzyme C-terminal domain-containing protein</fullName>
    </recommendedName>
</protein>
<dbReference type="GO" id="GO:0016829">
    <property type="term" value="F:lyase activity"/>
    <property type="evidence" value="ECO:0007669"/>
    <property type="project" value="UniProtKB-KW"/>
</dbReference>
<keyword evidence="5" id="KW-1185">Reference proteome</keyword>
<dbReference type="SFLD" id="SFLDG00179">
    <property type="entry name" value="mandelate_racemase"/>
    <property type="match status" value="1"/>
</dbReference>
<dbReference type="AlphaFoldDB" id="A0A1U9KA64"/>
<dbReference type="SFLD" id="SFLDS00001">
    <property type="entry name" value="Enolase"/>
    <property type="match status" value="1"/>
</dbReference>
<proteinExistence type="predicted"/>
<dbReference type="InterPro" id="IPR034593">
    <property type="entry name" value="DgoD-like"/>
</dbReference>
<dbReference type="PANTHER" id="PTHR48080">
    <property type="entry name" value="D-GALACTONATE DEHYDRATASE-RELATED"/>
    <property type="match status" value="1"/>
</dbReference>
<dbReference type="KEGG" id="ntr:B0W44_15605"/>
<dbReference type="Gene3D" id="3.30.390.10">
    <property type="entry name" value="Enolase-like, N-terminal domain"/>
    <property type="match status" value="1"/>
</dbReference>
<dbReference type="SUPFAM" id="SSF51604">
    <property type="entry name" value="Enolase C-terminal domain-like"/>
    <property type="match status" value="1"/>
</dbReference>
<gene>
    <name evidence="4" type="ORF">B0W44_15605</name>
</gene>
<reference evidence="4 5" key="1">
    <citation type="journal article" date="2015" name="Int. J. Syst. Evol. Microbiol.">
        <title>Novibacillus thermophilus gen. nov., sp. nov., a Gram-staining-negative and moderately thermophilic member of the family Thermoactinomycetaceae.</title>
        <authorList>
            <person name="Yang G."/>
            <person name="Chen J."/>
            <person name="Zhou S."/>
        </authorList>
    </citation>
    <scope>NUCLEOTIDE SEQUENCE [LARGE SCALE GENOMIC DNA]</scope>
    <source>
        <strain evidence="4 5">SG-1</strain>
    </source>
</reference>
<dbReference type="InterPro" id="IPR018110">
    <property type="entry name" value="Mandel_Rmase/mucon_lact_enz_CS"/>
</dbReference>
<evidence type="ECO:0000256" key="2">
    <source>
        <dbReference type="ARBA" id="ARBA00023239"/>
    </source>
</evidence>
<dbReference type="STRING" id="1471761.B0W44_15605"/>
<dbReference type="InterPro" id="IPR029065">
    <property type="entry name" value="Enolase_C-like"/>
</dbReference>
<dbReference type="InterPro" id="IPR013341">
    <property type="entry name" value="Mandelate_racemase_N_dom"/>
</dbReference>
<evidence type="ECO:0000313" key="5">
    <source>
        <dbReference type="Proteomes" id="UP000188603"/>
    </source>
</evidence>
<organism evidence="4 5">
    <name type="scientific">Novibacillus thermophilus</name>
    <dbReference type="NCBI Taxonomy" id="1471761"/>
    <lineage>
        <taxon>Bacteria</taxon>
        <taxon>Bacillati</taxon>
        <taxon>Bacillota</taxon>
        <taxon>Bacilli</taxon>
        <taxon>Bacillales</taxon>
        <taxon>Thermoactinomycetaceae</taxon>
        <taxon>Novibacillus</taxon>
    </lineage>
</organism>
<dbReference type="Pfam" id="PF02746">
    <property type="entry name" value="MR_MLE_N"/>
    <property type="match status" value="1"/>
</dbReference>
<keyword evidence="2" id="KW-0456">Lyase</keyword>
<dbReference type="InterPro" id="IPR036849">
    <property type="entry name" value="Enolase-like_C_sf"/>
</dbReference>
<dbReference type="EMBL" id="CP019699">
    <property type="protein sequence ID" value="AQS56959.1"/>
    <property type="molecule type" value="Genomic_DNA"/>
</dbReference>
<keyword evidence="1" id="KW-0479">Metal-binding</keyword>
<evidence type="ECO:0000259" key="3">
    <source>
        <dbReference type="SMART" id="SM00922"/>
    </source>
</evidence>
<accession>A0A1U9KA64</accession>
<dbReference type="GO" id="GO:0009063">
    <property type="term" value="P:amino acid catabolic process"/>
    <property type="evidence" value="ECO:0007669"/>
    <property type="project" value="InterPro"/>
</dbReference>
<dbReference type="SUPFAM" id="SSF54826">
    <property type="entry name" value="Enolase N-terminal domain-like"/>
    <property type="match status" value="1"/>
</dbReference>
<evidence type="ECO:0000313" key="4">
    <source>
        <dbReference type="EMBL" id="AQS56959.1"/>
    </source>
</evidence>
<dbReference type="SMART" id="SM00922">
    <property type="entry name" value="MR_MLE"/>
    <property type="match status" value="1"/>
</dbReference>
<dbReference type="InterPro" id="IPR013342">
    <property type="entry name" value="Mandelate_racemase_C"/>
</dbReference>